<dbReference type="PROSITE" id="PS00611">
    <property type="entry name" value="HISOL_DEHYDROGENASE"/>
    <property type="match status" value="1"/>
</dbReference>
<protein>
    <recommendedName>
        <fullName evidence="5">Histidinol dehydrogenase</fullName>
        <shortName evidence="5">HDH</shortName>
        <ecNumber evidence="5">1.1.1.23</ecNumber>
    </recommendedName>
</protein>
<keyword evidence="5" id="KW-0028">Amino-acid biosynthesis</keyword>
<feature type="active site" description="Proton acceptor" evidence="5 7">
    <location>
        <position position="331"/>
    </location>
</feature>
<name>A0A9D2HLW5_9BACT</name>
<dbReference type="SUPFAM" id="SSF53720">
    <property type="entry name" value="ALDH-like"/>
    <property type="match status" value="1"/>
</dbReference>
<dbReference type="Proteomes" id="UP000823821">
    <property type="component" value="Unassembled WGS sequence"/>
</dbReference>
<comment type="cofactor">
    <cofactor evidence="5 9">
        <name>Zn(2+)</name>
        <dbReference type="ChEBI" id="CHEBI:29105"/>
    </cofactor>
    <text evidence="5 9">Binds 1 zinc ion per subunit.</text>
</comment>
<feature type="binding site" evidence="5 9">
    <location>
        <position position="424"/>
    </location>
    <ligand>
        <name>Zn(2+)</name>
        <dbReference type="ChEBI" id="CHEBI:29105"/>
    </ligand>
</feature>
<reference evidence="11" key="1">
    <citation type="journal article" date="2021" name="PeerJ">
        <title>Extensive microbial diversity within the chicken gut microbiome revealed by metagenomics and culture.</title>
        <authorList>
            <person name="Gilroy R."/>
            <person name="Ravi A."/>
            <person name="Getino M."/>
            <person name="Pursley I."/>
            <person name="Horton D.L."/>
            <person name="Alikhan N.F."/>
            <person name="Baker D."/>
            <person name="Gharbi K."/>
            <person name="Hall N."/>
            <person name="Watson M."/>
            <person name="Adriaenssens E.M."/>
            <person name="Foster-Nyarko E."/>
            <person name="Jarju S."/>
            <person name="Secka A."/>
            <person name="Antonio M."/>
            <person name="Oren A."/>
            <person name="Chaudhuri R.R."/>
            <person name="La Ragione R."/>
            <person name="Hildebrand F."/>
            <person name="Pallen M.J."/>
        </authorList>
    </citation>
    <scope>NUCLEOTIDE SEQUENCE</scope>
    <source>
        <strain evidence="11">5032</strain>
    </source>
</reference>
<feature type="binding site" evidence="5 9">
    <location>
        <position position="365"/>
    </location>
    <ligand>
        <name>Zn(2+)</name>
        <dbReference type="ChEBI" id="CHEBI:29105"/>
    </ligand>
</feature>
<feature type="binding site" evidence="5 8">
    <location>
        <position position="263"/>
    </location>
    <ligand>
        <name>substrate</name>
    </ligand>
</feature>
<dbReference type="NCBIfam" id="TIGR00069">
    <property type="entry name" value="hisD"/>
    <property type="match status" value="1"/>
</dbReference>
<evidence type="ECO:0000256" key="1">
    <source>
        <dbReference type="ARBA" id="ARBA00010178"/>
    </source>
</evidence>
<sequence>MTCRSISLQSAQDWPRAAQWLAARRNPGDNVEHAVRAIIDDVRARGDEALLEYTRRFDCADFAPPLRLSEQDIARSAASVSPECHAHIGDAARNIRRFHEAQKEKSWFETLPDGSILGQRVLPVDSVGLYVPGGQGGSTPLISSLLMNAIPAQVAGVRRIAVCTPPRADGSIDPAILAAAHLLDIDEVYRVGSAWAIAALACGTPSLPAVDVIAGPGNIYVATAKRLLQGIVGIDMIAGPSEVLILADSSARPDWVAADMLSQAEHDPLAAALCLTTDIPLGERIREELDRQCASLPKAQIAAKSLQDWGAVITVPHMDVAVAVANMIAPEHLELCVRDPWAVLPGIRHAGAVFMGHHCPEPVGDYFAGPNHVLPTLGTARFSSALSVQTFCKKTSIVATSAAFLQQSREAIAALARMEGLEAHARSAEIRGQHLPRA</sequence>
<comment type="caution">
    <text evidence="5">Lacks conserved residue(s) required for the propagation of feature annotation.</text>
</comment>
<evidence type="ECO:0000256" key="2">
    <source>
        <dbReference type="ARBA" id="ARBA00022723"/>
    </source>
</evidence>
<feature type="binding site" evidence="5 9">
    <location>
        <position position="263"/>
    </location>
    <ligand>
        <name>Zn(2+)</name>
        <dbReference type="ChEBI" id="CHEBI:29105"/>
    </ligand>
</feature>
<accession>A0A9D2HLW5</accession>
<dbReference type="InterPro" id="IPR012131">
    <property type="entry name" value="Hstdl_DH"/>
</dbReference>
<dbReference type="GO" id="GO:0004399">
    <property type="term" value="F:histidinol dehydrogenase activity"/>
    <property type="evidence" value="ECO:0007669"/>
    <property type="project" value="UniProtKB-UniRule"/>
</dbReference>
<feature type="binding site" evidence="5 8">
    <location>
        <position position="365"/>
    </location>
    <ligand>
        <name>substrate</name>
    </ligand>
</feature>
<evidence type="ECO:0000256" key="6">
    <source>
        <dbReference type="PIRNR" id="PIRNR000099"/>
    </source>
</evidence>
<dbReference type="GO" id="GO:0008270">
    <property type="term" value="F:zinc ion binding"/>
    <property type="evidence" value="ECO:0007669"/>
    <property type="project" value="UniProtKB-UniRule"/>
</dbReference>
<gene>
    <name evidence="5 11" type="primary">hisD</name>
    <name evidence="11" type="ORF">H9784_07070</name>
</gene>
<dbReference type="PANTHER" id="PTHR21256">
    <property type="entry name" value="HISTIDINOL DEHYDROGENASE HDH"/>
    <property type="match status" value="1"/>
</dbReference>
<dbReference type="AlphaFoldDB" id="A0A9D2HLW5"/>
<dbReference type="Gene3D" id="1.20.5.1300">
    <property type="match status" value="1"/>
</dbReference>
<keyword evidence="4 5" id="KW-0560">Oxidoreductase</keyword>
<feature type="binding site" evidence="5 8">
    <location>
        <position position="419"/>
    </location>
    <ligand>
        <name>substrate</name>
    </ligand>
</feature>
<dbReference type="EMBL" id="DWZD01000040">
    <property type="protein sequence ID" value="HJA79310.1"/>
    <property type="molecule type" value="Genomic_DNA"/>
</dbReference>
<comment type="similarity">
    <text evidence="1 5 6 10">Belongs to the histidinol dehydrogenase family.</text>
</comment>
<keyword evidence="2 5" id="KW-0479">Metal-binding</keyword>
<dbReference type="InterPro" id="IPR016161">
    <property type="entry name" value="Ald_DH/histidinol_DH"/>
</dbReference>
<keyword evidence="5" id="KW-0520">NAD</keyword>
<evidence type="ECO:0000256" key="7">
    <source>
        <dbReference type="PIRSR" id="PIRSR000099-1"/>
    </source>
</evidence>
<dbReference type="FunFam" id="3.40.50.1980:FF:000026">
    <property type="entry name" value="Histidinol dehydrogenase"/>
    <property type="match status" value="1"/>
</dbReference>
<reference evidence="11" key="2">
    <citation type="submission" date="2021-04" db="EMBL/GenBank/DDBJ databases">
        <authorList>
            <person name="Gilroy R."/>
        </authorList>
    </citation>
    <scope>NUCLEOTIDE SEQUENCE</scope>
    <source>
        <strain evidence="11">5032</strain>
    </source>
</reference>
<dbReference type="PANTHER" id="PTHR21256:SF2">
    <property type="entry name" value="HISTIDINE BIOSYNTHESIS TRIFUNCTIONAL PROTEIN"/>
    <property type="match status" value="1"/>
</dbReference>
<feature type="binding site" evidence="5 8">
    <location>
        <position position="241"/>
    </location>
    <ligand>
        <name>substrate</name>
    </ligand>
</feature>
<dbReference type="CDD" id="cd06572">
    <property type="entry name" value="Histidinol_dh"/>
    <property type="match status" value="1"/>
</dbReference>
<dbReference type="PRINTS" id="PR00083">
    <property type="entry name" value="HOLDHDRGNASE"/>
</dbReference>
<keyword evidence="3 5" id="KW-0862">Zinc</keyword>
<dbReference type="GO" id="GO:0051287">
    <property type="term" value="F:NAD binding"/>
    <property type="evidence" value="ECO:0007669"/>
    <property type="project" value="InterPro"/>
</dbReference>
<evidence type="ECO:0000256" key="9">
    <source>
        <dbReference type="PIRSR" id="PIRSR000099-4"/>
    </source>
</evidence>
<evidence type="ECO:0000313" key="12">
    <source>
        <dbReference type="Proteomes" id="UP000823821"/>
    </source>
</evidence>
<dbReference type="FunFam" id="3.40.50.1980:FF:000001">
    <property type="entry name" value="Histidinol dehydrogenase"/>
    <property type="match status" value="1"/>
</dbReference>
<feature type="binding site" evidence="5 9">
    <location>
        <position position="266"/>
    </location>
    <ligand>
        <name>Zn(2+)</name>
        <dbReference type="ChEBI" id="CHEBI:29105"/>
    </ligand>
</feature>
<comment type="catalytic activity">
    <reaction evidence="5">
        <text>L-histidinol + 2 NAD(+) + H2O = L-histidine + 2 NADH + 3 H(+)</text>
        <dbReference type="Rhea" id="RHEA:20641"/>
        <dbReference type="ChEBI" id="CHEBI:15377"/>
        <dbReference type="ChEBI" id="CHEBI:15378"/>
        <dbReference type="ChEBI" id="CHEBI:57540"/>
        <dbReference type="ChEBI" id="CHEBI:57595"/>
        <dbReference type="ChEBI" id="CHEBI:57699"/>
        <dbReference type="ChEBI" id="CHEBI:57945"/>
        <dbReference type="EC" id="1.1.1.23"/>
    </reaction>
</comment>
<feature type="active site" description="Proton acceptor" evidence="5 7">
    <location>
        <position position="332"/>
    </location>
</feature>
<organism evidence="11 12">
    <name type="scientific">Candidatus Desulfovibrio intestinavium</name>
    <dbReference type="NCBI Taxonomy" id="2838534"/>
    <lineage>
        <taxon>Bacteria</taxon>
        <taxon>Pseudomonadati</taxon>
        <taxon>Thermodesulfobacteriota</taxon>
        <taxon>Desulfovibrionia</taxon>
        <taxon>Desulfovibrionales</taxon>
        <taxon>Desulfovibrionaceae</taxon>
        <taxon>Desulfovibrio</taxon>
    </lineage>
</organism>
<dbReference type="HAMAP" id="MF_01024">
    <property type="entry name" value="HisD"/>
    <property type="match status" value="1"/>
</dbReference>
<evidence type="ECO:0000256" key="5">
    <source>
        <dbReference type="HAMAP-Rule" id="MF_01024"/>
    </source>
</evidence>
<feature type="binding site" evidence="5 8">
    <location>
        <position position="332"/>
    </location>
    <ligand>
        <name>substrate</name>
    </ligand>
</feature>
<proteinExistence type="inferred from homology"/>
<dbReference type="EC" id="1.1.1.23" evidence="5"/>
<comment type="function">
    <text evidence="5">Catalyzes the sequential NAD-dependent oxidations of L-histidinol to L-histidinaldehyde and then to L-histidine.</text>
</comment>
<comment type="pathway">
    <text evidence="5">Amino-acid biosynthesis; L-histidine biosynthesis; L-histidine from 5-phospho-alpha-D-ribose 1-diphosphate: step 9/9.</text>
</comment>
<evidence type="ECO:0000256" key="3">
    <source>
        <dbReference type="ARBA" id="ARBA00022833"/>
    </source>
</evidence>
<dbReference type="PIRSF" id="PIRSF000099">
    <property type="entry name" value="Histidinol_dh"/>
    <property type="match status" value="1"/>
</dbReference>
<feature type="binding site" evidence="5 8">
    <location>
        <position position="424"/>
    </location>
    <ligand>
        <name>substrate</name>
    </ligand>
</feature>
<keyword evidence="5" id="KW-0368">Histidine biosynthesis</keyword>
<evidence type="ECO:0000256" key="10">
    <source>
        <dbReference type="RuleBase" id="RU004175"/>
    </source>
</evidence>
<dbReference type="GO" id="GO:0005829">
    <property type="term" value="C:cytosol"/>
    <property type="evidence" value="ECO:0007669"/>
    <property type="project" value="TreeGrafter"/>
</dbReference>
<dbReference type="GO" id="GO:0000105">
    <property type="term" value="P:L-histidine biosynthetic process"/>
    <property type="evidence" value="ECO:0007669"/>
    <property type="project" value="UniProtKB-UniRule"/>
</dbReference>
<dbReference type="InterPro" id="IPR001692">
    <property type="entry name" value="Histidinol_DH_CS"/>
</dbReference>
<evidence type="ECO:0000313" key="11">
    <source>
        <dbReference type="EMBL" id="HJA79310.1"/>
    </source>
</evidence>
<comment type="caution">
    <text evidence="11">The sequence shown here is derived from an EMBL/GenBank/DDBJ whole genome shotgun (WGS) entry which is preliminary data.</text>
</comment>
<dbReference type="Pfam" id="PF00815">
    <property type="entry name" value="Histidinol_dh"/>
    <property type="match status" value="1"/>
</dbReference>
<dbReference type="Gene3D" id="3.40.50.1980">
    <property type="entry name" value="Nitrogenase molybdenum iron protein domain"/>
    <property type="match status" value="2"/>
</dbReference>
<evidence type="ECO:0000256" key="4">
    <source>
        <dbReference type="ARBA" id="ARBA00023002"/>
    </source>
</evidence>
<dbReference type="InterPro" id="IPR022695">
    <property type="entry name" value="Histidinol_DH_monofunct"/>
</dbReference>
<evidence type="ECO:0000256" key="8">
    <source>
        <dbReference type="PIRSR" id="PIRSR000099-3"/>
    </source>
</evidence>
<feature type="binding site" evidence="5 8">
    <location>
        <position position="266"/>
    </location>
    <ligand>
        <name>substrate</name>
    </ligand>
</feature>